<evidence type="ECO:0000313" key="3">
    <source>
        <dbReference type="Proteomes" id="UP000257200"/>
    </source>
</evidence>
<accession>A0A3Q1EEI0</accession>
<dbReference type="AlphaFoldDB" id="A0A3Q1EEI0"/>
<feature type="chain" id="PRO_5018565260" description="Interleukin" evidence="1">
    <location>
        <begin position="21"/>
        <end position="134"/>
    </location>
</feature>
<name>A0A3Q1EEI0_9TELE</name>
<feature type="signal peptide" evidence="1">
    <location>
        <begin position="1"/>
        <end position="20"/>
    </location>
</feature>
<keyword evidence="3" id="KW-1185">Reference proteome</keyword>
<reference evidence="2" key="1">
    <citation type="submission" date="2025-08" db="UniProtKB">
        <authorList>
            <consortium name="Ensembl"/>
        </authorList>
    </citation>
    <scope>IDENTIFICATION</scope>
</reference>
<dbReference type="Proteomes" id="UP000257200">
    <property type="component" value="Unplaced"/>
</dbReference>
<evidence type="ECO:0000313" key="2">
    <source>
        <dbReference type="Ensembl" id="ENSAPOP00000002701.1"/>
    </source>
</evidence>
<reference evidence="2" key="2">
    <citation type="submission" date="2025-09" db="UniProtKB">
        <authorList>
            <consortium name="Ensembl"/>
        </authorList>
    </citation>
    <scope>IDENTIFICATION</scope>
</reference>
<sequence length="134" mass="15455">MEHFIRTVFWIFTLSGFLQAAPRPAKSDFRINLMRESVKCVSHFKFNIFHDKCITTAVDCVMKELNGTAKVECDGPKDYINLALSAFSLLRKERQDKGYGLTNSTDCVCEKWRQTNFSEFLNKTSDLIDKINSK</sequence>
<dbReference type="Ensembl" id="ENSAPOT00000013002.1">
    <property type="protein sequence ID" value="ENSAPOP00000002701.1"/>
    <property type="gene ID" value="ENSAPOG00000004139.1"/>
</dbReference>
<dbReference type="SUPFAM" id="SSF47266">
    <property type="entry name" value="4-helical cytokines"/>
    <property type="match status" value="1"/>
</dbReference>
<evidence type="ECO:0000256" key="1">
    <source>
        <dbReference type="SAM" id="SignalP"/>
    </source>
</evidence>
<evidence type="ECO:0008006" key="4">
    <source>
        <dbReference type="Google" id="ProtNLM"/>
    </source>
</evidence>
<keyword evidence="1" id="KW-0732">Signal</keyword>
<dbReference type="InterPro" id="IPR009079">
    <property type="entry name" value="4_helix_cytokine-like_core"/>
</dbReference>
<dbReference type="Gene3D" id="1.20.1250.70">
    <property type="entry name" value="Interleukin-15/Interleukin-21"/>
    <property type="match status" value="1"/>
</dbReference>
<organism evidence="2 3">
    <name type="scientific">Acanthochromis polyacanthus</name>
    <name type="common">spiny chromis</name>
    <dbReference type="NCBI Taxonomy" id="80966"/>
    <lineage>
        <taxon>Eukaryota</taxon>
        <taxon>Metazoa</taxon>
        <taxon>Chordata</taxon>
        <taxon>Craniata</taxon>
        <taxon>Vertebrata</taxon>
        <taxon>Euteleostomi</taxon>
        <taxon>Actinopterygii</taxon>
        <taxon>Neopterygii</taxon>
        <taxon>Teleostei</taxon>
        <taxon>Neoteleostei</taxon>
        <taxon>Acanthomorphata</taxon>
        <taxon>Ovalentaria</taxon>
        <taxon>Pomacentridae</taxon>
        <taxon>Acanthochromis</taxon>
    </lineage>
</organism>
<protein>
    <recommendedName>
        <fullName evidence="4">Interleukin</fullName>
    </recommendedName>
</protein>
<dbReference type="GeneTree" id="ENSGT00940000177064"/>
<proteinExistence type="predicted"/>